<evidence type="ECO:0000256" key="1">
    <source>
        <dbReference type="SAM" id="Phobius"/>
    </source>
</evidence>
<keyword evidence="1" id="KW-1133">Transmembrane helix</keyword>
<reference evidence="2 3" key="1">
    <citation type="submission" date="2014-04" db="EMBL/GenBank/DDBJ databases">
        <authorList>
            <consortium name="DOE Joint Genome Institute"/>
            <person name="Kuo A."/>
            <person name="Kohler A."/>
            <person name="Costa M.D."/>
            <person name="Nagy L.G."/>
            <person name="Floudas D."/>
            <person name="Copeland A."/>
            <person name="Barry K.W."/>
            <person name="Cichocki N."/>
            <person name="Veneault-Fourrey C."/>
            <person name="LaButti K."/>
            <person name="Lindquist E.A."/>
            <person name="Lipzen A."/>
            <person name="Lundell T."/>
            <person name="Morin E."/>
            <person name="Murat C."/>
            <person name="Sun H."/>
            <person name="Tunlid A."/>
            <person name="Henrissat B."/>
            <person name="Grigoriev I.V."/>
            <person name="Hibbett D.S."/>
            <person name="Martin F."/>
            <person name="Nordberg H.P."/>
            <person name="Cantor M.N."/>
            <person name="Hua S.X."/>
        </authorList>
    </citation>
    <scope>NUCLEOTIDE SEQUENCE [LARGE SCALE GENOMIC DNA]</scope>
    <source>
        <strain evidence="2 3">Marx 270</strain>
    </source>
</reference>
<dbReference type="InParanoid" id="A0A0C3PQ99"/>
<evidence type="ECO:0000313" key="2">
    <source>
        <dbReference type="EMBL" id="KIO11161.1"/>
    </source>
</evidence>
<keyword evidence="1" id="KW-0472">Membrane</keyword>
<dbReference type="InterPro" id="IPR038737">
    <property type="entry name" value="SF3b_su1-like"/>
</dbReference>
<protein>
    <submittedName>
        <fullName evidence="2">Uncharacterized protein</fullName>
    </submittedName>
</protein>
<organism evidence="2 3">
    <name type="scientific">Pisolithus tinctorius Marx 270</name>
    <dbReference type="NCBI Taxonomy" id="870435"/>
    <lineage>
        <taxon>Eukaryota</taxon>
        <taxon>Fungi</taxon>
        <taxon>Dikarya</taxon>
        <taxon>Basidiomycota</taxon>
        <taxon>Agaricomycotina</taxon>
        <taxon>Agaricomycetes</taxon>
        <taxon>Agaricomycetidae</taxon>
        <taxon>Boletales</taxon>
        <taxon>Sclerodermatineae</taxon>
        <taxon>Pisolithaceae</taxon>
        <taxon>Pisolithus</taxon>
    </lineage>
</organism>
<dbReference type="EMBL" id="KN831950">
    <property type="protein sequence ID" value="KIO11161.1"/>
    <property type="molecule type" value="Genomic_DNA"/>
</dbReference>
<evidence type="ECO:0000313" key="3">
    <source>
        <dbReference type="Proteomes" id="UP000054217"/>
    </source>
</evidence>
<keyword evidence="3" id="KW-1185">Reference proteome</keyword>
<name>A0A0C3PQ99_PISTI</name>
<dbReference type="GO" id="GO:0000245">
    <property type="term" value="P:spliceosomal complex assembly"/>
    <property type="evidence" value="ECO:0007669"/>
    <property type="project" value="InterPro"/>
</dbReference>
<feature type="non-terminal residue" evidence="2">
    <location>
        <position position="1"/>
    </location>
</feature>
<dbReference type="GO" id="GO:0003729">
    <property type="term" value="F:mRNA binding"/>
    <property type="evidence" value="ECO:0007669"/>
    <property type="project" value="InterPro"/>
</dbReference>
<feature type="transmembrane region" description="Helical" evidence="1">
    <location>
        <begin position="6"/>
        <end position="26"/>
    </location>
</feature>
<dbReference type="HOGENOM" id="CLU_199225_0_0_1"/>
<dbReference type="Proteomes" id="UP000054217">
    <property type="component" value="Unassembled WGS sequence"/>
</dbReference>
<reference evidence="3" key="2">
    <citation type="submission" date="2015-01" db="EMBL/GenBank/DDBJ databases">
        <title>Evolutionary Origins and Diversification of the Mycorrhizal Mutualists.</title>
        <authorList>
            <consortium name="DOE Joint Genome Institute"/>
            <consortium name="Mycorrhizal Genomics Consortium"/>
            <person name="Kohler A."/>
            <person name="Kuo A."/>
            <person name="Nagy L.G."/>
            <person name="Floudas D."/>
            <person name="Copeland A."/>
            <person name="Barry K.W."/>
            <person name="Cichocki N."/>
            <person name="Veneault-Fourrey C."/>
            <person name="LaButti K."/>
            <person name="Lindquist E.A."/>
            <person name="Lipzen A."/>
            <person name="Lundell T."/>
            <person name="Morin E."/>
            <person name="Murat C."/>
            <person name="Riley R."/>
            <person name="Ohm R."/>
            <person name="Sun H."/>
            <person name="Tunlid A."/>
            <person name="Henrissat B."/>
            <person name="Grigoriev I.V."/>
            <person name="Hibbett D.S."/>
            <person name="Martin F."/>
        </authorList>
    </citation>
    <scope>NUCLEOTIDE SEQUENCE [LARGE SCALE GENOMIC DNA]</scope>
    <source>
        <strain evidence="3">Marx 270</strain>
    </source>
</reference>
<dbReference type="STRING" id="870435.A0A0C3PQ99"/>
<gene>
    <name evidence="2" type="ORF">M404DRAFT_42856</name>
</gene>
<dbReference type="PANTHER" id="PTHR12097">
    <property type="entry name" value="SPLICING FACTOR 3B, SUBUNIT 1-RELATED"/>
    <property type="match status" value="1"/>
</dbReference>
<dbReference type="AlphaFoldDB" id="A0A0C3PQ99"/>
<accession>A0A0C3PQ99</accession>
<dbReference type="OrthoDB" id="438939at2759"/>
<feature type="non-terminal residue" evidence="2">
    <location>
        <position position="59"/>
    </location>
</feature>
<sequence length="59" mass="6541">YVRNTRAHAFSIVASALGIPAFLPFLKTVCHSKKSWQARHRGVCTIQQIAIMMGCVVLL</sequence>
<proteinExistence type="predicted"/>
<keyword evidence="1" id="KW-0812">Transmembrane</keyword>